<organism evidence="2 3">
    <name type="scientific">Cylindrotheca closterium</name>
    <dbReference type="NCBI Taxonomy" id="2856"/>
    <lineage>
        <taxon>Eukaryota</taxon>
        <taxon>Sar</taxon>
        <taxon>Stramenopiles</taxon>
        <taxon>Ochrophyta</taxon>
        <taxon>Bacillariophyta</taxon>
        <taxon>Bacillariophyceae</taxon>
        <taxon>Bacillariophycidae</taxon>
        <taxon>Bacillariales</taxon>
        <taxon>Bacillariaceae</taxon>
        <taxon>Cylindrotheca</taxon>
    </lineage>
</organism>
<evidence type="ECO:0000313" key="2">
    <source>
        <dbReference type="EMBL" id="CAJ1945617.1"/>
    </source>
</evidence>
<dbReference type="EMBL" id="CAKOGP040001446">
    <property type="protein sequence ID" value="CAJ1945617.1"/>
    <property type="molecule type" value="Genomic_DNA"/>
</dbReference>
<dbReference type="InterPro" id="IPR036527">
    <property type="entry name" value="SCP2_sterol-bd_dom_sf"/>
</dbReference>
<dbReference type="Pfam" id="PF02036">
    <property type="entry name" value="SCP2"/>
    <property type="match status" value="1"/>
</dbReference>
<proteinExistence type="predicted"/>
<comment type="caution">
    <text evidence="2">The sequence shown here is derived from an EMBL/GenBank/DDBJ whole genome shotgun (WGS) entry which is preliminary data.</text>
</comment>
<feature type="domain" description="SCP2" evidence="1">
    <location>
        <begin position="18"/>
        <end position="97"/>
    </location>
</feature>
<gene>
    <name evidence="2" type="ORF">CYCCA115_LOCUS9761</name>
</gene>
<dbReference type="PANTHER" id="PTHR10094:SF25">
    <property type="entry name" value="SCP2 STEROL-BINDING DOMAIN-CONTAINING PROTEIN 1"/>
    <property type="match status" value="1"/>
</dbReference>
<protein>
    <recommendedName>
        <fullName evidence="1">SCP2 domain-containing protein</fullName>
    </recommendedName>
</protein>
<accession>A0AAD2CTZ8</accession>
<dbReference type="PANTHER" id="PTHR10094">
    <property type="entry name" value="STEROL CARRIER PROTEIN 2 SCP-2 FAMILY PROTEIN"/>
    <property type="match status" value="1"/>
</dbReference>
<dbReference type="GO" id="GO:0005829">
    <property type="term" value="C:cytosol"/>
    <property type="evidence" value="ECO:0007669"/>
    <property type="project" value="TreeGrafter"/>
</dbReference>
<keyword evidence="3" id="KW-1185">Reference proteome</keyword>
<evidence type="ECO:0000259" key="1">
    <source>
        <dbReference type="Pfam" id="PF02036"/>
    </source>
</evidence>
<reference evidence="2" key="1">
    <citation type="submission" date="2023-08" db="EMBL/GenBank/DDBJ databases">
        <authorList>
            <person name="Audoor S."/>
            <person name="Bilcke G."/>
        </authorList>
    </citation>
    <scope>NUCLEOTIDE SEQUENCE</scope>
</reference>
<dbReference type="Proteomes" id="UP001295423">
    <property type="component" value="Unassembled WGS sequence"/>
</dbReference>
<name>A0AAD2CTZ8_9STRA</name>
<sequence length="112" mass="12370">MEPSAQEIVTAMQEAVKANPSLKSKFNACVEFQLTGSDSFQLDVSKSGKDKPDLVVIASLEVFHKLLNKKLTPQQAFMQGKLKIKGKMGLAMKLTLILNATRKVLQKNHSKL</sequence>
<dbReference type="SUPFAM" id="SSF55718">
    <property type="entry name" value="SCP-like"/>
    <property type="match status" value="1"/>
</dbReference>
<dbReference type="Gene3D" id="3.30.1050.10">
    <property type="entry name" value="SCP2 sterol-binding domain"/>
    <property type="match status" value="1"/>
</dbReference>
<evidence type="ECO:0000313" key="3">
    <source>
        <dbReference type="Proteomes" id="UP001295423"/>
    </source>
</evidence>
<dbReference type="AlphaFoldDB" id="A0AAD2CTZ8"/>
<dbReference type="InterPro" id="IPR003033">
    <property type="entry name" value="SCP2_sterol-bd_dom"/>
</dbReference>